<feature type="compositionally biased region" description="Polar residues" evidence="1">
    <location>
        <begin position="13"/>
        <end position="24"/>
    </location>
</feature>
<sequence>MMSERGKPKHRTAGTTNRQASTGTCKGPGLIGGHGPEVAQVALVADQHDNNVVVGVVSQLLQPALHILIYLSLYRLAVHLNAARGKLHPNGALTLEVELISGKPREQVALPDARIPN</sequence>
<evidence type="ECO:0000313" key="3">
    <source>
        <dbReference type="Proteomes" id="UP000314294"/>
    </source>
</evidence>
<protein>
    <submittedName>
        <fullName evidence="2">Uncharacterized protein</fullName>
    </submittedName>
</protein>
<accession>A0A4Z2IH44</accession>
<dbReference type="OrthoDB" id="9989112at2759"/>
<gene>
    <name evidence="2" type="ORF">EYF80_012679</name>
</gene>
<organism evidence="2 3">
    <name type="scientific">Liparis tanakae</name>
    <name type="common">Tanaka's snailfish</name>
    <dbReference type="NCBI Taxonomy" id="230148"/>
    <lineage>
        <taxon>Eukaryota</taxon>
        <taxon>Metazoa</taxon>
        <taxon>Chordata</taxon>
        <taxon>Craniata</taxon>
        <taxon>Vertebrata</taxon>
        <taxon>Euteleostomi</taxon>
        <taxon>Actinopterygii</taxon>
        <taxon>Neopterygii</taxon>
        <taxon>Teleostei</taxon>
        <taxon>Neoteleostei</taxon>
        <taxon>Acanthomorphata</taxon>
        <taxon>Eupercaria</taxon>
        <taxon>Perciformes</taxon>
        <taxon>Cottioidei</taxon>
        <taxon>Cottales</taxon>
        <taxon>Liparidae</taxon>
        <taxon>Liparis</taxon>
    </lineage>
</organism>
<dbReference type="EMBL" id="SRLO01000087">
    <property type="protein sequence ID" value="TNN77041.1"/>
    <property type="molecule type" value="Genomic_DNA"/>
</dbReference>
<dbReference type="Proteomes" id="UP000314294">
    <property type="component" value="Unassembled WGS sequence"/>
</dbReference>
<evidence type="ECO:0000313" key="2">
    <source>
        <dbReference type="EMBL" id="TNN77041.1"/>
    </source>
</evidence>
<feature type="region of interest" description="Disordered" evidence="1">
    <location>
        <begin position="1"/>
        <end position="31"/>
    </location>
</feature>
<comment type="caution">
    <text evidence="2">The sequence shown here is derived from an EMBL/GenBank/DDBJ whole genome shotgun (WGS) entry which is preliminary data.</text>
</comment>
<evidence type="ECO:0000256" key="1">
    <source>
        <dbReference type="SAM" id="MobiDB-lite"/>
    </source>
</evidence>
<name>A0A4Z2IH44_9TELE</name>
<reference evidence="2 3" key="1">
    <citation type="submission" date="2019-03" db="EMBL/GenBank/DDBJ databases">
        <title>First draft genome of Liparis tanakae, snailfish: a comprehensive survey of snailfish specific genes.</title>
        <authorList>
            <person name="Kim W."/>
            <person name="Song I."/>
            <person name="Jeong J.-H."/>
            <person name="Kim D."/>
            <person name="Kim S."/>
            <person name="Ryu S."/>
            <person name="Song J.Y."/>
            <person name="Lee S.K."/>
        </authorList>
    </citation>
    <scope>NUCLEOTIDE SEQUENCE [LARGE SCALE GENOMIC DNA]</scope>
    <source>
        <tissue evidence="2">Muscle</tissue>
    </source>
</reference>
<keyword evidence="3" id="KW-1185">Reference proteome</keyword>
<dbReference type="AlphaFoldDB" id="A0A4Z2IH44"/>
<proteinExistence type="predicted"/>